<dbReference type="InterPro" id="IPR036637">
    <property type="entry name" value="Phosphohistidine_dom_sf"/>
</dbReference>
<organism evidence="2 3">
    <name type="scientific">Syntrophorhabdus aromaticivorans</name>
    <dbReference type="NCBI Taxonomy" id="328301"/>
    <lineage>
        <taxon>Bacteria</taxon>
        <taxon>Pseudomonadati</taxon>
        <taxon>Thermodesulfobacteriota</taxon>
        <taxon>Syntrophorhabdia</taxon>
        <taxon>Syntrophorhabdales</taxon>
        <taxon>Syntrophorhabdaceae</taxon>
        <taxon>Syntrophorhabdus</taxon>
    </lineage>
</organism>
<reference evidence="2" key="2">
    <citation type="submission" date="2020-01" db="EMBL/GenBank/DDBJ databases">
        <authorList>
            <person name="Campanaro S."/>
        </authorList>
    </citation>
    <scope>NUCLEOTIDE SEQUENCE</scope>
    <source>
        <strain evidence="2">AS06rmzACSIP_7</strain>
    </source>
</reference>
<dbReference type="Proteomes" id="UP000777265">
    <property type="component" value="Unassembled WGS sequence"/>
</dbReference>
<gene>
    <name evidence="2" type="ORF">GXY80_09760</name>
</gene>
<feature type="domain" description="PEP-utilising enzyme mobile" evidence="1">
    <location>
        <begin position="489"/>
        <end position="564"/>
    </location>
</feature>
<dbReference type="InterPro" id="IPR051549">
    <property type="entry name" value="PEP_Utilizing_Enz"/>
</dbReference>
<dbReference type="Pfam" id="PF00391">
    <property type="entry name" value="PEP-utilizers"/>
    <property type="match status" value="1"/>
</dbReference>
<reference evidence="2" key="1">
    <citation type="journal article" date="2020" name="Biotechnol. Biofuels">
        <title>New insights from the biogas microbiome by comprehensive genome-resolved metagenomics of nearly 1600 species originating from multiple anaerobic digesters.</title>
        <authorList>
            <person name="Campanaro S."/>
            <person name="Treu L."/>
            <person name="Rodriguez-R L.M."/>
            <person name="Kovalovszki A."/>
            <person name="Ziels R.M."/>
            <person name="Maus I."/>
            <person name="Zhu X."/>
            <person name="Kougias P.G."/>
            <person name="Basile A."/>
            <person name="Luo G."/>
            <person name="Schluter A."/>
            <person name="Konstantinidis K.T."/>
            <person name="Angelidaki I."/>
        </authorList>
    </citation>
    <scope>NUCLEOTIDE SEQUENCE</scope>
    <source>
        <strain evidence="2">AS06rmzACSIP_7</strain>
    </source>
</reference>
<name>A0A971S0U4_9BACT</name>
<dbReference type="EMBL" id="JAAYEE010000167">
    <property type="protein sequence ID" value="NLW35750.1"/>
    <property type="molecule type" value="Genomic_DNA"/>
</dbReference>
<sequence>MGRKVTWQTPGRDLDDEEIRFKLSPSWFCDITHSWPPQTPMGAYYWNRYCCAGSNYAYEHIIHVPHMTGCDKRNLDGATYRRIFIVNDEEEIKARKEKFKKNMQPFLKDFAGWWKTAADDMDAMYAPLKNFDHDKASLLELREHLYDLQHVGRRLWEYHFVGMVSVFWGWVWFEEKCMELLGIDDKSAEFMKLVVGYDSKLFQVDKELWRLSKEALQLGLKDVFMNNAPADVVEKLKGRPRGDQWLALLNLFLQEHGWRMQHMHDFYSPTWIEDPAPAIAAIRSFFKDESGEWKLDTIRPKLAKEREEAISEVMKRIPEDQKEEFRDLLRLSQHAGTFSEEHTYWCEMAGYAVVRYGFMGIGRRFVRAGVIDRADDIFFLTPDEIDLAILVPDRFDLRYLVEPRKEARNKRTYESIVPVLTTRASTAEASALDVLPSQDAVGIKVLGFEVPSVNPALKADMYGLFGAPGVVEGTARVVNRNEDLDKLVPGEIMVSAKISSSWSPVFALLGGAVTDRSGSLGHTGCLCREYGIPAVVNTVNEKREFVSAAALIKTGQRIRVDGTNHVVYILDK</sequence>
<evidence type="ECO:0000313" key="3">
    <source>
        <dbReference type="Proteomes" id="UP000777265"/>
    </source>
</evidence>
<proteinExistence type="predicted"/>
<dbReference type="GO" id="GO:0016772">
    <property type="term" value="F:transferase activity, transferring phosphorus-containing groups"/>
    <property type="evidence" value="ECO:0007669"/>
    <property type="project" value="InterPro"/>
</dbReference>
<evidence type="ECO:0000259" key="1">
    <source>
        <dbReference type="Pfam" id="PF00391"/>
    </source>
</evidence>
<dbReference type="AlphaFoldDB" id="A0A971S0U4"/>
<dbReference type="PANTHER" id="PTHR43615:SF1">
    <property type="entry name" value="PPDK_N DOMAIN-CONTAINING PROTEIN"/>
    <property type="match status" value="1"/>
</dbReference>
<dbReference type="InterPro" id="IPR008279">
    <property type="entry name" value="PEP-util_enz_mobile_dom"/>
</dbReference>
<protein>
    <recommendedName>
        <fullName evidence="1">PEP-utilising enzyme mobile domain-containing protein</fullName>
    </recommendedName>
</protein>
<dbReference type="PANTHER" id="PTHR43615">
    <property type="entry name" value="PHOSPHOENOLPYRUVATE SYNTHASE-RELATED"/>
    <property type="match status" value="1"/>
</dbReference>
<evidence type="ECO:0000313" key="2">
    <source>
        <dbReference type="EMBL" id="NLW35750.1"/>
    </source>
</evidence>
<dbReference type="Gene3D" id="3.50.30.10">
    <property type="entry name" value="Phosphohistidine domain"/>
    <property type="match status" value="1"/>
</dbReference>
<comment type="caution">
    <text evidence="2">The sequence shown here is derived from an EMBL/GenBank/DDBJ whole genome shotgun (WGS) entry which is preliminary data.</text>
</comment>
<dbReference type="SUPFAM" id="SSF52009">
    <property type="entry name" value="Phosphohistidine domain"/>
    <property type="match status" value="1"/>
</dbReference>
<accession>A0A971S0U4</accession>